<keyword evidence="12 20" id="KW-0862">Zinc</keyword>
<dbReference type="GO" id="GO:0008296">
    <property type="term" value="F:3'-5'-DNA exonuclease activity"/>
    <property type="evidence" value="ECO:0007669"/>
    <property type="project" value="TreeGrafter"/>
</dbReference>
<protein>
    <recommendedName>
        <fullName evidence="20">DNA polymerase</fullName>
        <ecNumber evidence="20">2.7.7.7</ecNumber>
    </recommendedName>
</protein>
<evidence type="ECO:0000313" key="25">
    <source>
        <dbReference type="Proteomes" id="UP000007797"/>
    </source>
</evidence>
<keyword evidence="7 20" id="KW-0235">DNA replication</keyword>
<keyword evidence="22" id="KW-0812">Transmembrane</keyword>
<dbReference type="Gene3D" id="3.30.420.10">
    <property type="entry name" value="Ribonuclease H-like superfamily/Ribonuclease H"/>
    <property type="match status" value="1"/>
</dbReference>
<dbReference type="KEGG" id="dfa:DFA_11259"/>
<dbReference type="SUPFAM" id="SSF53098">
    <property type="entry name" value="Ribonuclease H-like"/>
    <property type="match status" value="1"/>
</dbReference>
<keyword evidence="5 20" id="KW-0808">Transferase</keyword>
<keyword evidence="10 20" id="KW-0863">Zinc-finger</keyword>
<dbReference type="NCBIfam" id="TIGR00592">
    <property type="entry name" value="pol2"/>
    <property type="match status" value="1"/>
</dbReference>
<proteinExistence type="inferred from homology"/>
<keyword evidence="22" id="KW-0472">Membrane</keyword>
<dbReference type="Gene3D" id="1.10.132.60">
    <property type="entry name" value="DNA polymerase family B, C-terminal domain"/>
    <property type="match status" value="1"/>
</dbReference>
<keyword evidence="17 20" id="KW-0238">DNA-binding</keyword>
<feature type="transmembrane region" description="Helical" evidence="22">
    <location>
        <begin position="601"/>
        <end position="623"/>
    </location>
</feature>
<evidence type="ECO:0000256" key="12">
    <source>
        <dbReference type="ARBA" id="ARBA00022833"/>
    </source>
</evidence>
<dbReference type="PRINTS" id="PR00106">
    <property type="entry name" value="DNAPOLB"/>
</dbReference>
<evidence type="ECO:0000313" key="24">
    <source>
        <dbReference type="EMBL" id="EGG13498.1"/>
    </source>
</evidence>
<dbReference type="STRING" id="1054147.F4QFP5"/>
<evidence type="ECO:0000256" key="21">
    <source>
        <dbReference type="SAM" id="MobiDB-lite"/>
    </source>
</evidence>
<dbReference type="Pfam" id="PF03104">
    <property type="entry name" value="DNA_pol_B_exo1"/>
    <property type="match status" value="1"/>
</dbReference>
<organism evidence="24 25">
    <name type="scientific">Cavenderia fasciculata</name>
    <name type="common">Slime mold</name>
    <name type="synonym">Dictyostelium fasciculatum</name>
    <dbReference type="NCBI Taxonomy" id="261658"/>
    <lineage>
        <taxon>Eukaryota</taxon>
        <taxon>Amoebozoa</taxon>
        <taxon>Evosea</taxon>
        <taxon>Eumycetozoa</taxon>
        <taxon>Dictyostelia</taxon>
        <taxon>Acytosteliales</taxon>
        <taxon>Cavenderiaceae</taxon>
        <taxon>Cavenderia</taxon>
    </lineage>
</organism>
<dbReference type="EC" id="2.7.7.7" evidence="20"/>
<dbReference type="EMBL" id="GL883029">
    <property type="protein sequence ID" value="EGG13498.1"/>
    <property type="molecule type" value="Genomic_DNA"/>
</dbReference>
<dbReference type="FunFam" id="3.30.420.10:FF:000004">
    <property type="entry name" value="DNA polymerase"/>
    <property type="match status" value="1"/>
</dbReference>
<dbReference type="InterPro" id="IPR036397">
    <property type="entry name" value="RNaseH_sf"/>
</dbReference>
<keyword evidence="18 20" id="KW-0539">Nucleus</keyword>
<comment type="similarity">
    <text evidence="3 20">Belongs to the DNA polymerase type-B family.</text>
</comment>
<dbReference type="RefSeq" id="XP_004350202.1">
    <property type="nucleotide sequence ID" value="XM_004350152.1"/>
</dbReference>
<evidence type="ECO:0000256" key="5">
    <source>
        <dbReference type="ARBA" id="ARBA00022679"/>
    </source>
</evidence>
<dbReference type="Pfam" id="PF14260">
    <property type="entry name" value="zf-C4pol"/>
    <property type="match status" value="1"/>
</dbReference>
<accession>F4QFP5</accession>
<comment type="subcellular location">
    <subcellularLocation>
        <location evidence="2 20">Nucleus</location>
    </subcellularLocation>
</comment>
<evidence type="ECO:0000256" key="16">
    <source>
        <dbReference type="ARBA" id="ARBA00023014"/>
    </source>
</evidence>
<evidence type="ECO:0000256" key="18">
    <source>
        <dbReference type="ARBA" id="ARBA00023242"/>
    </source>
</evidence>
<dbReference type="GO" id="GO:0003677">
    <property type="term" value="F:DNA binding"/>
    <property type="evidence" value="ECO:0007669"/>
    <property type="project" value="UniProtKB-KW"/>
</dbReference>
<keyword evidence="25" id="KW-1185">Reference proteome</keyword>
<dbReference type="SUPFAM" id="SSF56672">
    <property type="entry name" value="DNA/RNA polymerases"/>
    <property type="match status" value="1"/>
</dbReference>
<dbReference type="PANTHER" id="PTHR10322">
    <property type="entry name" value="DNA POLYMERASE CATALYTIC SUBUNIT"/>
    <property type="match status" value="1"/>
</dbReference>
<dbReference type="InterPro" id="IPR043502">
    <property type="entry name" value="DNA/RNA_pol_sf"/>
</dbReference>
<keyword evidence="13" id="KW-0269">Exonuclease</keyword>
<dbReference type="Proteomes" id="UP000007797">
    <property type="component" value="Unassembled WGS sequence"/>
</dbReference>
<evidence type="ECO:0000256" key="15">
    <source>
        <dbReference type="ARBA" id="ARBA00023004"/>
    </source>
</evidence>
<keyword evidence="9 20" id="KW-0479">Metal-binding</keyword>
<comment type="cofactor">
    <cofactor evidence="1 20">
        <name>[4Fe-4S] cluster</name>
        <dbReference type="ChEBI" id="CHEBI:49883"/>
    </cofactor>
</comment>
<keyword evidence="15 20" id="KW-0408">Iron</keyword>
<dbReference type="PROSITE" id="PS00116">
    <property type="entry name" value="DNA_POLYMERASE_B"/>
    <property type="match status" value="1"/>
</dbReference>
<evidence type="ECO:0000256" key="13">
    <source>
        <dbReference type="ARBA" id="ARBA00022839"/>
    </source>
</evidence>
<evidence type="ECO:0000256" key="14">
    <source>
        <dbReference type="ARBA" id="ARBA00022932"/>
    </source>
</evidence>
<dbReference type="PROSITE" id="PS01186">
    <property type="entry name" value="EGF_2"/>
    <property type="match status" value="1"/>
</dbReference>
<comment type="catalytic activity">
    <reaction evidence="19 20">
        <text>DNA(n) + a 2'-deoxyribonucleoside 5'-triphosphate = DNA(n+1) + diphosphate</text>
        <dbReference type="Rhea" id="RHEA:22508"/>
        <dbReference type="Rhea" id="RHEA-COMP:17339"/>
        <dbReference type="Rhea" id="RHEA-COMP:17340"/>
        <dbReference type="ChEBI" id="CHEBI:33019"/>
        <dbReference type="ChEBI" id="CHEBI:61560"/>
        <dbReference type="ChEBI" id="CHEBI:173112"/>
        <dbReference type="EC" id="2.7.7.7"/>
    </reaction>
</comment>
<evidence type="ECO:0000256" key="4">
    <source>
        <dbReference type="ARBA" id="ARBA00022485"/>
    </source>
</evidence>
<feature type="compositionally biased region" description="Acidic residues" evidence="21">
    <location>
        <begin position="725"/>
        <end position="770"/>
    </location>
</feature>
<evidence type="ECO:0000256" key="8">
    <source>
        <dbReference type="ARBA" id="ARBA00022722"/>
    </source>
</evidence>
<keyword evidence="14 20" id="KW-0239">DNA-directed DNA polymerase</keyword>
<feature type="compositionally biased region" description="Low complexity" evidence="21">
    <location>
        <begin position="689"/>
        <end position="716"/>
    </location>
</feature>
<dbReference type="Gene3D" id="3.30.342.10">
    <property type="entry name" value="DNA Polymerase, chain B, domain 1"/>
    <property type="match status" value="1"/>
</dbReference>
<evidence type="ECO:0000256" key="22">
    <source>
        <dbReference type="SAM" id="Phobius"/>
    </source>
</evidence>
<dbReference type="PANTHER" id="PTHR10322:SF23">
    <property type="entry name" value="DNA POLYMERASE DELTA CATALYTIC SUBUNIT"/>
    <property type="match status" value="1"/>
</dbReference>
<evidence type="ECO:0000256" key="7">
    <source>
        <dbReference type="ARBA" id="ARBA00022705"/>
    </source>
</evidence>
<keyword evidence="16 20" id="KW-0411">Iron-sulfur</keyword>
<evidence type="ECO:0000256" key="3">
    <source>
        <dbReference type="ARBA" id="ARBA00005755"/>
    </source>
</evidence>
<keyword evidence="11" id="KW-0378">Hydrolase</keyword>
<dbReference type="SMART" id="SM00486">
    <property type="entry name" value="POLBc"/>
    <property type="match status" value="1"/>
</dbReference>
<feature type="region of interest" description="Disordered" evidence="21">
    <location>
        <begin position="686"/>
        <end position="776"/>
    </location>
</feature>
<dbReference type="GO" id="GO:0045004">
    <property type="term" value="P:DNA replication proofreading"/>
    <property type="evidence" value="ECO:0007669"/>
    <property type="project" value="TreeGrafter"/>
</dbReference>
<dbReference type="GO" id="GO:0000166">
    <property type="term" value="F:nucleotide binding"/>
    <property type="evidence" value="ECO:0007669"/>
    <property type="project" value="InterPro"/>
</dbReference>
<dbReference type="InterPro" id="IPR006133">
    <property type="entry name" value="DNA-dir_DNA_pol_B_exonuc"/>
</dbReference>
<dbReference type="GO" id="GO:0006297">
    <property type="term" value="P:nucleotide-excision repair, DNA gap filling"/>
    <property type="evidence" value="ECO:0007669"/>
    <property type="project" value="TreeGrafter"/>
</dbReference>
<dbReference type="FunFam" id="1.10.287.690:FF:000001">
    <property type="entry name" value="DNA polymerase"/>
    <property type="match status" value="1"/>
</dbReference>
<dbReference type="OrthoDB" id="2414538at2759"/>
<dbReference type="InterPro" id="IPR006172">
    <property type="entry name" value="DNA-dir_DNA_pol_B"/>
</dbReference>
<feature type="domain" description="EGF-like" evidence="23">
    <location>
        <begin position="402"/>
        <end position="414"/>
    </location>
</feature>
<evidence type="ECO:0000256" key="11">
    <source>
        <dbReference type="ARBA" id="ARBA00022801"/>
    </source>
</evidence>
<dbReference type="InterPro" id="IPR017964">
    <property type="entry name" value="DNA-dir_DNA_pol_B_CS"/>
</dbReference>
<dbReference type="CDD" id="cd05777">
    <property type="entry name" value="DNA_polB_delta_exo"/>
    <property type="match status" value="1"/>
</dbReference>
<dbReference type="Pfam" id="PF00136">
    <property type="entry name" value="DNA_pol_B"/>
    <property type="match status" value="1"/>
</dbReference>
<name>F4QFP5_CACFS</name>
<dbReference type="InterPro" id="IPR025687">
    <property type="entry name" value="Znf-C4pol"/>
</dbReference>
<dbReference type="GO" id="GO:0008270">
    <property type="term" value="F:zinc ion binding"/>
    <property type="evidence" value="ECO:0007669"/>
    <property type="project" value="UniProtKB-KW"/>
</dbReference>
<evidence type="ECO:0000256" key="10">
    <source>
        <dbReference type="ARBA" id="ARBA00022771"/>
    </source>
</evidence>
<dbReference type="InterPro" id="IPR012337">
    <property type="entry name" value="RNaseH-like_sf"/>
</dbReference>
<dbReference type="CDD" id="cd05533">
    <property type="entry name" value="POLBc_delta"/>
    <property type="match status" value="1"/>
</dbReference>
<evidence type="ECO:0000256" key="9">
    <source>
        <dbReference type="ARBA" id="ARBA00022723"/>
    </source>
</evidence>
<evidence type="ECO:0000256" key="2">
    <source>
        <dbReference type="ARBA" id="ARBA00004123"/>
    </source>
</evidence>
<dbReference type="InterPro" id="IPR023211">
    <property type="entry name" value="DNA_pol_palm_dom_sf"/>
</dbReference>
<dbReference type="InterPro" id="IPR000742">
    <property type="entry name" value="EGF"/>
</dbReference>
<evidence type="ECO:0000256" key="1">
    <source>
        <dbReference type="ARBA" id="ARBA00001966"/>
    </source>
</evidence>
<keyword evidence="6 20" id="KW-0548">Nucleotidyltransferase</keyword>
<dbReference type="GO" id="GO:0006287">
    <property type="term" value="P:base-excision repair, gap-filling"/>
    <property type="evidence" value="ECO:0007669"/>
    <property type="project" value="TreeGrafter"/>
</dbReference>
<evidence type="ECO:0000256" key="19">
    <source>
        <dbReference type="ARBA" id="ARBA00049244"/>
    </source>
</evidence>
<dbReference type="Pfam" id="PF22933">
    <property type="entry name" value="ComC_SSD"/>
    <property type="match status" value="1"/>
</dbReference>
<evidence type="ECO:0000259" key="23">
    <source>
        <dbReference type="PROSITE" id="PS01186"/>
    </source>
</evidence>
<evidence type="ECO:0000256" key="6">
    <source>
        <dbReference type="ARBA" id="ARBA00022695"/>
    </source>
</evidence>
<dbReference type="Gene3D" id="3.90.1600.10">
    <property type="entry name" value="Palm domain of DNA polymerase"/>
    <property type="match status" value="1"/>
</dbReference>
<dbReference type="GO" id="GO:0043625">
    <property type="term" value="C:delta DNA polymerase complex"/>
    <property type="evidence" value="ECO:0007669"/>
    <property type="project" value="UniProtKB-ARBA"/>
</dbReference>
<dbReference type="GO" id="GO:0003887">
    <property type="term" value="F:DNA-directed DNA polymerase activity"/>
    <property type="evidence" value="ECO:0007669"/>
    <property type="project" value="UniProtKB-KW"/>
</dbReference>
<dbReference type="InterPro" id="IPR054484">
    <property type="entry name" value="ComC_SSD"/>
</dbReference>
<dbReference type="GeneID" id="14865776"/>
<evidence type="ECO:0000256" key="17">
    <source>
        <dbReference type="ARBA" id="ARBA00023125"/>
    </source>
</evidence>
<dbReference type="InterPro" id="IPR050240">
    <property type="entry name" value="DNA_pol_type-B"/>
</dbReference>
<dbReference type="InterPro" id="IPR056435">
    <property type="entry name" value="DPOD/Z_N"/>
</dbReference>
<gene>
    <name evidence="24" type="primary">polD1</name>
    <name evidence="24" type="ORF">DFA_11259</name>
</gene>
<dbReference type="InterPro" id="IPR006134">
    <property type="entry name" value="DNA-dir_DNA_pol_B_multi_dom"/>
</dbReference>
<dbReference type="GO" id="GO:0051539">
    <property type="term" value="F:4 iron, 4 sulfur cluster binding"/>
    <property type="evidence" value="ECO:0007669"/>
    <property type="project" value="UniProtKB-KW"/>
</dbReference>
<keyword evidence="4 20" id="KW-0004">4Fe-4S</keyword>
<dbReference type="Gene3D" id="1.10.287.690">
    <property type="entry name" value="Helix hairpin bin"/>
    <property type="match status" value="1"/>
</dbReference>
<dbReference type="InterPro" id="IPR042087">
    <property type="entry name" value="DNA_pol_B_thumb"/>
</dbReference>
<keyword evidence="22" id="KW-1133">Transmembrane helix</keyword>
<sequence length="1801" mass="202485">MGRTEFSFIQVPQRLGYLYLIDNNLQSFSSNLPNTLRTLVINFNANFKGPITESFCGITDLDIRNTSVPSLPDCFLCYYNGSQKYIYTDLVAGCPITINNKDNLLITQKNIATITGNNIGYGSSQSNYTISQVIPNQELIFKYTGATPLPYIPTQVTINLNPHTVKMMIVKVDIYVGQPTGVQIKNNTIINFTLDYSPYFNHTITIDNSTACTNLTNIASNQFQCTTPLLSNGDHQLVVSNSYTQSEQVPFTFYSLAYICEQSTNNCHGNRKCDDGICICNSNSFYNDCLKPYPIISSGNYNSTNNKNVELNGDFGPSISNTSHNNKLSQFQINCTLDQQPSFGLASVQLKLNNHLITLARNILNLKSPQPQQPSDGVTKSDCESNTFNCYGHGYCDDSGKCQCQNGYSDIDNCLTKYINRTIHQIQPTPTVSFDIDGLDFLFEVLSTISFSTLARTVEFGGKQLLINANSIKLEVNISKWQYSSNLSTLRVVFKTLINNNQSIQYDCIDKDISTFSYDSLSSLQYLRVVKDGIQFNGRFIDVALSDGRPTYSPTQLISSTPINDEQSISILDPDFGALVINPDGSGKCDDVLLPNHNWKIIMIVVCVSFVSISIIFVAVKVLKKKVQFKLSKRLNKSFKSRGSSRGSAQMVPIPKLNTQQQINMKPVQSIISDWISFEKEERMKRGANTNTNTNNNNNTAQKKAGGWAGPAAGPVKKTKYQGGGEDDEYEEEEEEEEEDDVDFGGDDDDDAMDQDEDADGVNVDDDVDMDGSQQQQLQLWSRKPVPDMHPLKDNFIFQQLEVDYCEVKEPLSGMPGPKTGPVPVVRLFGITKTGNSVLCKVHGFLPYFFIACPPGFTVRDCKEFRETLDEVMFRYTTNNNVENIILGIEIVKKKSILGYNPNPLSDFIKITLAMPRYVTKCRDILENGMRYGYNVPTQEIRVYQTFESNIPFALRFLIDKKVPGCSWVELPAGGYQISQNKVSTCQIEVDTSIDDFMSHPINEQWSDIAPFRILSFDIECAGRKGVFPEPGEDPVIQIANLVKNQGESEPFIKNVFTLKGCSNIVGAHVLTHPDEKSLLREWRKFIIKVDPDIIIGYNIANFDLPYLIERSRALKIGDFSLLSRIKTTHSKIKKATFSSQNLGTREGKEVSMPGRTQLDIIQAIQRDHKLSSYSLNNVSAHFLKEQKEDVHYSIIADLQNGTDDDRRRLAVYCIKDAQLPLKLLDKLMILINYAEMSRVTGVPLSYLLGRGEGIKVVSQLYRKAMEEDLLLPTKRVSDVDVSFQGAYVIDPQVGFYDEPIATLDFTSLYPSIMMAHNLCYTTLLTAADKEKVDPNDYTLTPSGSAFIKPSHRKGILPKILEELLGARKKAKDDLKNEKDPFKRAVLDGRQLALKISANSVYGFTGARVGKLPCLDISRSVTAFGRVMLDTTKNYVENTYTIANGYENDAKIIYGDTDSVMVKFGVKTVAEAIELGRKASKEITAKCFIRPINLDFEKVYYPYLLINKKRYAGLFWTKTDTHDKMDVKGLEVVRRDNCPLVRMVISTVLNKILIDKDIKSAEEFTKDIVSDLLQNKIDISMLVITKALSKNDYKGKVIHNEVALKMRALNPSTAPVLGDRVPFVITQGIKNAPLHEKAHDPLHVLENNIQLDTKYYCDHQLRGPLMRIFEPILANPESIFTGDHTRSVHIQSAPPTKSFFSSLEKKRKCMACPNELAANESSVCKDCRNKEADLYQTSLQNLTNLENQFSQTWTQCQRCSGSLHQPVLCSNRDCPIFYLRTKVQKDLTEARRTVEKFSIEW</sequence>
<evidence type="ECO:0000256" key="20">
    <source>
        <dbReference type="RuleBase" id="RU000442"/>
    </source>
</evidence>
<keyword evidence="8" id="KW-0540">Nuclease</keyword>
<dbReference type="Pfam" id="PF24055">
    <property type="entry name" value="POL3_N"/>
    <property type="match status" value="1"/>
</dbReference>
<reference evidence="25" key="1">
    <citation type="journal article" date="2011" name="Genome Res.">
        <title>Phylogeny-wide analysis of social amoeba genomes highlights ancient origins for complex intercellular communication.</title>
        <authorList>
            <person name="Heidel A.J."/>
            <person name="Lawal H.M."/>
            <person name="Felder M."/>
            <person name="Schilde C."/>
            <person name="Helps N.R."/>
            <person name="Tunggal B."/>
            <person name="Rivero F."/>
            <person name="John U."/>
            <person name="Schleicher M."/>
            <person name="Eichinger L."/>
            <person name="Platzer M."/>
            <person name="Noegel A.A."/>
            <person name="Schaap P."/>
            <person name="Gloeckner G."/>
        </authorList>
    </citation>
    <scope>NUCLEOTIDE SEQUENCE [LARGE SCALE GENOMIC DNA]</scope>
    <source>
        <strain evidence="25">SH3</strain>
    </source>
</reference>